<keyword evidence="1" id="KW-0472">Membrane</keyword>
<accession>A0ABR8YEK3</accession>
<feature type="transmembrane region" description="Helical" evidence="1">
    <location>
        <begin position="12"/>
        <end position="35"/>
    </location>
</feature>
<comment type="caution">
    <text evidence="2">The sequence shown here is derived from an EMBL/GenBank/DDBJ whole genome shotgun (WGS) entry which is preliminary data.</text>
</comment>
<evidence type="ECO:0000313" key="2">
    <source>
        <dbReference type="EMBL" id="MBD8042552.1"/>
    </source>
</evidence>
<name>A0ABR8YEK3_9MICC</name>
<evidence type="ECO:0008006" key="4">
    <source>
        <dbReference type="Google" id="ProtNLM"/>
    </source>
</evidence>
<reference evidence="2 3" key="1">
    <citation type="submission" date="2020-08" db="EMBL/GenBank/DDBJ databases">
        <title>A Genomic Blueprint of the Chicken Gut Microbiome.</title>
        <authorList>
            <person name="Gilroy R."/>
            <person name="Ravi A."/>
            <person name="Getino M."/>
            <person name="Pursley I."/>
            <person name="Horton D.L."/>
            <person name="Alikhan N.-F."/>
            <person name="Baker D."/>
            <person name="Gharbi K."/>
            <person name="Hall N."/>
            <person name="Watson M."/>
            <person name="Adriaenssens E.M."/>
            <person name="Foster-Nyarko E."/>
            <person name="Jarju S."/>
            <person name="Secka A."/>
            <person name="Antonio M."/>
            <person name="Oren A."/>
            <person name="Chaudhuri R."/>
            <person name="La Ragione R.M."/>
            <person name="Hildebrand F."/>
            <person name="Pallen M.J."/>
        </authorList>
    </citation>
    <scope>NUCLEOTIDE SEQUENCE [LARGE SCALE GENOMIC DNA]</scope>
    <source>
        <strain evidence="2 3">Sa2BUA2</strain>
    </source>
</reference>
<dbReference type="RefSeq" id="WP_191745481.1">
    <property type="nucleotide sequence ID" value="NZ_JACSQC010000001.1"/>
</dbReference>
<gene>
    <name evidence="2" type="ORF">H9638_01880</name>
</gene>
<dbReference type="EMBL" id="JACSQC010000001">
    <property type="protein sequence ID" value="MBD8042552.1"/>
    <property type="molecule type" value="Genomic_DNA"/>
</dbReference>
<feature type="transmembrane region" description="Helical" evidence="1">
    <location>
        <begin position="63"/>
        <end position="84"/>
    </location>
</feature>
<keyword evidence="1" id="KW-1133">Transmembrane helix</keyword>
<evidence type="ECO:0000256" key="1">
    <source>
        <dbReference type="SAM" id="Phobius"/>
    </source>
</evidence>
<keyword evidence="1" id="KW-0812">Transmembrane</keyword>
<protein>
    <recommendedName>
        <fullName evidence="4">Alkaline shock response membrane anchor protein AmaP</fullName>
    </recommendedName>
</protein>
<organism evidence="2 3">
    <name type="scientific">Arthrobacter pullicola</name>
    <dbReference type="NCBI Taxonomy" id="2762224"/>
    <lineage>
        <taxon>Bacteria</taxon>
        <taxon>Bacillati</taxon>
        <taxon>Actinomycetota</taxon>
        <taxon>Actinomycetes</taxon>
        <taxon>Micrococcales</taxon>
        <taxon>Micrococcaceae</taxon>
        <taxon>Arthrobacter</taxon>
    </lineage>
</organism>
<sequence length="207" mass="21832">MRHHAGAMNRTWLIIIGVLLLAAGILALLISAGFLNQFTGGAVSDAQSPVLQQSPETLLAPDWVAPAVLIGGLILGILGLWWILAEIPRRRAAAGYRLQEDPARGITRCEPGVLAAAVEYDANRVPGVVNSSALLRGTAGAPDLALRVTVNERADIQETLRRIRSEVLPNLSLALEAPLHTVGIQLDVSAKAAQLGSTVESTGTVVY</sequence>
<dbReference type="Proteomes" id="UP000652763">
    <property type="component" value="Unassembled WGS sequence"/>
</dbReference>
<keyword evidence="3" id="KW-1185">Reference proteome</keyword>
<evidence type="ECO:0000313" key="3">
    <source>
        <dbReference type="Proteomes" id="UP000652763"/>
    </source>
</evidence>
<proteinExistence type="predicted"/>